<evidence type="ECO:0000313" key="2">
    <source>
        <dbReference type="EMBL" id="GAA0242676.1"/>
    </source>
</evidence>
<gene>
    <name evidence="2" type="ORF">GCM10009539_30150</name>
</gene>
<evidence type="ECO:0000256" key="1">
    <source>
        <dbReference type="SAM" id="MobiDB-lite"/>
    </source>
</evidence>
<organism evidence="2 3">
    <name type="scientific">Cryptosporangium japonicum</name>
    <dbReference type="NCBI Taxonomy" id="80872"/>
    <lineage>
        <taxon>Bacteria</taxon>
        <taxon>Bacillati</taxon>
        <taxon>Actinomycetota</taxon>
        <taxon>Actinomycetes</taxon>
        <taxon>Cryptosporangiales</taxon>
        <taxon>Cryptosporangiaceae</taxon>
        <taxon>Cryptosporangium</taxon>
    </lineage>
</organism>
<feature type="compositionally biased region" description="Basic and acidic residues" evidence="1">
    <location>
        <begin position="1"/>
        <end position="21"/>
    </location>
</feature>
<dbReference type="Proteomes" id="UP001500967">
    <property type="component" value="Unassembled WGS sequence"/>
</dbReference>
<feature type="region of interest" description="Disordered" evidence="1">
    <location>
        <begin position="1"/>
        <end position="23"/>
    </location>
</feature>
<dbReference type="EMBL" id="BAAAGX010000010">
    <property type="protein sequence ID" value="GAA0242676.1"/>
    <property type="molecule type" value="Genomic_DNA"/>
</dbReference>
<keyword evidence="3" id="KW-1185">Reference proteome</keyword>
<feature type="region of interest" description="Disordered" evidence="1">
    <location>
        <begin position="46"/>
        <end position="91"/>
    </location>
</feature>
<sequence length="166" mass="18131">MEDEQLGRPDADTGLRDEPGDHFGVGEMIEMLQVDPSLDLRVRERDEVPGFRTRQPGRPQLVERQVREPRGGHLAPGELGEAAEDRRRGAHRDLLPDDVECHRGERAAARLVAVRPVERVDLAVHVDETREPRLGGHEFAVVGASPVHAAVPPCAPAVGDAESTDA</sequence>
<proteinExistence type="predicted"/>
<evidence type="ECO:0000313" key="3">
    <source>
        <dbReference type="Proteomes" id="UP001500967"/>
    </source>
</evidence>
<comment type="caution">
    <text evidence="2">The sequence shown here is derived from an EMBL/GenBank/DDBJ whole genome shotgun (WGS) entry which is preliminary data.</text>
</comment>
<name>A0ABP3DUI3_9ACTN</name>
<protein>
    <submittedName>
        <fullName evidence="2">Uncharacterized protein</fullName>
    </submittedName>
</protein>
<reference evidence="3" key="1">
    <citation type="journal article" date="2019" name="Int. J. Syst. Evol. Microbiol.">
        <title>The Global Catalogue of Microorganisms (GCM) 10K type strain sequencing project: providing services to taxonomists for standard genome sequencing and annotation.</title>
        <authorList>
            <consortium name="The Broad Institute Genomics Platform"/>
            <consortium name="The Broad Institute Genome Sequencing Center for Infectious Disease"/>
            <person name="Wu L."/>
            <person name="Ma J."/>
        </authorList>
    </citation>
    <scope>NUCLEOTIDE SEQUENCE [LARGE SCALE GENOMIC DNA]</scope>
    <source>
        <strain evidence="3">JCM 10425</strain>
    </source>
</reference>
<accession>A0ABP3DUI3</accession>